<sequence>MSGAVWTPVVILGAGRSGTNILRDCLVGLPGFATWDCDEINPVWRVGQARRSDDEFSPADLTPTARRVIGHAFARIATRDPGTRFVVEKTCANSLRPGFVDEALDGARFIQIVRDGRDVVPSAMKRWRGELEVDGRSYFIAKARNTPLRELPYYLWQFAVRRLGMLLGRSERLSRWGPLYRGLEDDANVPLSLICARQWAKSVERTNDYLATLPAERWYCLAYEDFVADPAGELRKVVQFLGAKVSDDQLASAVGTVRTKKGGSGKGLDLLDAAEREPALATMQPQLERYRYLRNAV</sequence>
<evidence type="ECO:0008006" key="3">
    <source>
        <dbReference type="Google" id="ProtNLM"/>
    </source>
</evidence>
<proteinExistence type="predicted"/>
<evidence type="ECO:0000313" key="1">
    <source>
        <dbReference type="EMBL" id="GGE03172.1"/>
    </source>
</evidence>
<dbReference type="SUPFAM" id="SSF52540">
    <property type="entry name" value="P-loop containing nucleoside triphosphate hydrolases"/>
    <property type="match status" value="1"/>
</dbReference>
<evidence type="ECO:0000313" key="2">
    <source>
        <dbReference type="Proteomes" id="UP000619041"/>
    </source>
</evidence>
<organism evidence="1 2">
    <name type="scientific">Tsuneonella deserti</name>
    <dbReference type="NCBI Taxonomy" id="2035528"/>
    <lineage>
        <taxon>Bacteria</taxon>
        <taxon>Pseudomonadati</taxon>
        <taxon>Pseudomonadota</taxon>
        <taxon>Alphaproteobacteria</taxon>
        <taxon>Sphingomonadales</taxon>
        <taxon>Erythrobacteraceae</taxon>
        <taxon>Tsuneonella</taxon>
    </lineage>
</organism>
<dbReference type="Proteomes" id="UP000619041">
    <property type="component" value="Unassembled WGS sequence"/>
</dbReference>
<keyword evidence="2" id="KW-1185">Reference proteome</keyword>
<comment type="caution">
    <text evidence="1">The sequence shown here is derived from an EMBL/GenBank/DDBJ whole genome shotgun (WGS) entry which is preliminary data.</text>
</comment>
<dbReference type="Gene3D" id="3.40.50.300">
    <property type="entry name" value="P-loop containing nucleotide triphosphate hydrolases"/>
    <property type="match status" value="1"/>
</dbReference>
<dbReference type="Pfam" id="PF13469">
    <property type="entry name" value="Sulfotransfer_3"/>
    <property type="match status" value="2"/>
</dbReference>
<protein>
    <recommendedName>
        <fullName evidence="3">Sulfotransferase domain protein</fullName>
    </recommendedName>
</protein>
<gene>
    <name evidence="1" type="ORF">GCM10011515_23500</name>
</gene>
<name>A0ABQ1SCK8_9SPHN</name>
<reference evidence="2" key="1">
    <citation type="journal article" date="2019" name="Int. J. Syst. Evol. Microbiol.">
        <title>The Global Catalogue of Microorganisms (GCM) 10K type strain sequencing project: providing services to taxonomists for standard genome sequencing and annotation.</title>
        <authorList>
            <consortium name="The Broad Institute Genomics Platform"/>
            <consortium name="The Broad Institute Genome Sequencing Center for Infectious Disease"/>
            <person name="Wu L."/>
            <person name="Ma J."/>
        </authorList>
    </citation>
    <scope>NUCLEOTIDE SEQUENCE [LARGE SCALE GENOMIC DNA]</scope>
    <source>
        <strain evidence="2">CGMCC 1.15959</strain>
    </source>
</reference>
<accession>A0ABQ1SCK8</accession>
<dbReference type="RefSeq" id="WP_188645293.1">
    <property type="nucleotide sequence ID" value="NZ_BMKL01000001.1"/>
</dbReference>
<dbReference type="EMBL" id="BMKL01000001">
    <property type="protein sequence ID" value="GGE03172.1"/>
    <property type="molecule type" value="Genomic_DNA"/>
</dbReference>
<dbReference type="InterPro" id="IPR027417">
    <property type="entry name" value="P-loop_NTPase"/>
</dbReference>